<dbReference type="EMBL" id="MPUH01001072">
    <property type="protein sequence ID" value="OMJ70592.1"/>
    <property type="molecule type" value="Genomic_DNA"/>
</dbReference>
<gene>
    <name evidence="2" type="ORF">SteCoe_31388</name>
</gene>
<dbReference type="Proteomes" id="UP000187209">
    <property type="component" value="Unassembled WGS sequence"/>
</dbReference>
<comment type="caution">
    <text evidence="2">The sequence shown here is derived from an EMBL/GenBank/DDBJ whole genome shotgun (WGS) entry which is preliminary data.</text>
</comment>
<evidence type="ECO:0000313" key="2">
    <source>
        <dbReference type="EMBL" id="OMJ70592.1"/>
    </source>
</evidence>
<evidence type="ECO:0000259" key="1">
    <source>
        <dbReference type="PROSITE" id="PS51279"/>
    </source>
</evidence>
<proteinExistence type="predicted"/>
<reference evidence="2 3" key="1">
    <citation type="submission" date="2016-11" db="EMBL/GenBank/DDBJ databases">
        <title>The macronuclear genome of Stentor coeruleus: a giant cell with tiny introns.</title>
        <authorList>
            <person name="Slabodnick M."/>
            <person name="Ruby J.G."/>
            <person name="Reiff S.B."/>
            <person name="Swart E.C."/>
            <person name="Gosai S."/>
            <person name="Prabakaran S."/>
            <person name="Witkowska E."/>
            <person name="Larue G.E."/>
            <person name="Fisher S."/>
            <person name="Freeman R.M."/>
            <person name="Gunawardena J."/>
            <person name="Chu W."/>
            <person name="Stover N.A."/>
            <person name="Gregory B.D."/>
            <person name="Nowacki M."/>
            <person name="Derisi J."/>
            <person name="Roy S.W."/>
            <person name="Marshall W.F."/>
            <person name="Sood P."/>
        </authorList>
    </citation>
    <scope>NUCLEOTIDE SEQUENCE [LARGE SCALE GENOMIC DNA]</scope>
    <source>
        <strain evidence="2">WM001</strain>
    </source>
</reference>
<sequence length="114" mass="13143">MEEALKIARALNEKKNANKKEVNTKYAGETVSFELGKRAKPSLDQILSEAKKPKSFNSLSKSTLDWEKYKEENKLEDTLSKNRKDGFIGKANFLLESKQREKEHISSLKRKKLN</sequence>
<evidence type="ECO:0000313" key="3">
    <source>
        <dbReference type="Proteomes" id="UP000187209"/>
    </source>
</evidence>
<dbReference type="OrthoDB" id="333555at2759"/>
<accession>A0A1R2B1D8</accession>
<name>A0A1R2B1D8_9CILI</name>
<organism evidence="2 3">
    <name type="scientific">Stentor coeruleus</name>
    <dbReference type="NCBI Taxonomy" id="5963"/>
    <lineage>
        <taxon>Eukaryota</taxon>
        <taxon>Sar</taxon>
        <taxon>Alveolata</taxon>
        <taxon>Ciliophora</taxon>
        <taxon>Postciliodesmatophora</taxon>
        <taxon>Heterotrichea</taxon>
        <taxon>Heterotrichida</taxon>
        <taxon>Stentoridae</taxon>
        <taxon>Stentor</taxon>
    </lineage>
</organism>
<dbReference type="Pfam" id="PF07572">
    <property type="entry name" value="BCNT"/>
    <property type="match status" value="1"/>
</dbReference>
<dbReference type="InterPro" id="IPR011421">
    <property type="entry name" value="BCNT-C"/>
</dbReference>
<keyword evidence="3" id="KW-1185">Reference proteome</keyword>
<dbReference type="PROSITE" id="PS51279">
    <property type="entry name" value="BCNT_C"/>
    <property type="match status" value="1"/>
</dbReference>
<feature type="domain" description="BCNT-C" evidence="1">
    <location>
        <begin position="37"/>
        <end position="114"/>
    </location>
</feature>
<dbReference type="AlphaFoldDB" id="A0A1R2B1D8"/>
<protein>
    <recommendedName>
        <fullName evidence="1">BCNT-C domain-containing protein</fullName>
    </recommendedName>
</protein>